<evidence type="ECO:0008006" key="3">
    <source>
        <dbReference type="Google" id="ProtNLM"/>
    </source>
</evidence>
<evidence type="ECO:0000313" key="2">
    <source>
        <dbReference type="Proteomes" id="UP000223913"/>
    </source>
</evidence>
<sequence>MTERKYTVEEGRERLAKVKKHRQFNIIKDLHGQIKFLDPDESKISEAVRNSFIHESNFADSRQEIKLMLIALRDLIKESGSVEEFAAKGQEKVAALIQILKDNEQKILAETAKYEKPLRQLDLFYKNTGQEKLDDLSILVYNENLLKKDPDDELYKALDREVSKRFEAVDQGESVGYIVCPTFPGSELLARFAGLAEKNRTLFVTNYRDDLTSVADTFSFLEMEKIGGPSTEWSHVVVFANTILAKDGMKLSPAAAVGGRMYVTKISQPVAGYMHSSLKGVSELAFNVTDPEVTLFKGKGIIPLLNAWEQDMPFGMWTTYKGPNEDFQQYAIVRVRDWIARCLNDHLRKCVFNLTEKKVLREINRQVADFLKKISKAGIIEEGSVEFFDRNNASPDRIDIQLAITYLYAIRLFTYKFISSRDRAKEQLDIE</sequence>
<accession>A0A2D0NAC1</accession>
<organism evidence="1 2">
    <name type="scientific">Flavilitoribacter nigricans (strain ATCC 23147 / DSM 23189 / NBRC 102662 / NCIMB 1420 / SS-2)</name>
    <name type="common">Lewinella nigricans</name>
    <dbReference type="NCBI Taxonomy" id="1122177"/>
    <lineage>
        <taxon>Bacteria</taxon>
        <taxon>Pseudomonadati</taxon>
        <taxon>Bacteroidota</taxon>
        <taxon>Saprospiria</taxon>
        <taxon>Saprospirales</taxon>
        <taxon>Lewinellaceae</taxon>
        <taxon>Flavilitoribacter</taxon>
    </lineage>
</organism>
<comment type="caution">
    <text evidence="1">The sequence shown here is derived from an EMBL/GenBank/DDBJ whole genome shotgun (WGS) entry which is preliminary data.</text>
</comment>
<dbReference type="EMBL" id="PDUD01000023">
    <property type="protein sequence ID" value="PHN05109.1"/>
    <property type="molecule type" value="Genomic_DNA"/>
</dbReference>
<dbReference type="Proteomes" id="UP000223913">
    <property type="component" value="Unassembled WGS sequence"/>
</dbReference>
<dbReference type="OrthoDB" id="1408613at2"/>
<proteinExistence type="predicted"/>
<dbReference type="RefSeq" id="WP_099151656.1">
    <property type="nucleotide sequence ID" value="NZ_PDUD01000023.1"/>
</dbReference>
<dbReference type="InterPro" id="IPR035576">
    <property type="entry name" value="T6SS_TssC"/>
</dbReference>
<protein>
    <recommendedName>
        <fullName evidence="3">Tail sheath protein C-terminal domain-containing protein</fullName>
    </recommendedName>
</protein>
<dbReference type="GO" id="GO:0033104">
    <property type="term" value="C:type VI protein secretion system complex"/>
    <property type="evidence" value="ECO:0007669"/>
    <property type="project" value="InterPro"/>
</dbReference>
<dbReference type="GO" id="GO:0033103">
    <property type="term" value="P:protein secretion by the type VI secretion system"/>
    <property type="evidence" value="ECO:0007669"/>
    <property type="project" value="InterPro"/>
</dbReference>
<gene>
    <name evidence="1" type="ORF">CRP01_18990</name>
</gene>
<keyword evidence="2" id="KW-1185">Reference proteome</keyword>
<evidence type="ECO:0000313" key="1">
    <source>
        <dbReference type="EMBL" id="PHN05109.1"/>
    </source>
</evidence>
<name>A0A2D0NAC1_FLAN2</name>
<dbReference type="AlphaFoldDB" id="A0A2D0NAC1"/>
<dbReference type="Pfam" id="PF17541">
    <property type="entry name" value="TssC"/>
    <property type="match status" value="1"/>
</dbReference>
<reference evidence="1 2" key="1">
    <citation type="submission" date="2017-10" db="EMBL/GenBank/DDBJ databases">
        <title>The draft genome sequence of Lewinella nigricans NBRC 102662.</title>
        <authorList>
            <person name="Wang K."/>
        </authorList>
    </citation>
    <scope>NUCLEOTIDE SEQUENCE [LARGE SCALE GENOMIC DNA]</scope>
    <source>
        <strain evidence="1 2">NBRC 102662</strain>
    </source>
</reference>